<comment type="subcellular location">
    <subcellularLocation>
        <location evidence="1">Nucleus</location>
    </subcellularLocation>
</comment>
<dbReference type="GO" id="GO:0071035">
    <property type="term" value="P:nuclear polyadenylation-dependent rRNA catabolic process"/>
    <property type="evidence" value="ECO:0007669"/>
    <property type="project" value="TreeGrafter"/>
</dbReference>
<dbReference type="GO" id="GO:0071038">
    <property type="term" value="P:TRAMP-dependent tRNA surveillance pathway"/>
    <property type="evidence" value="ECO:0007669"/>
    <property type="project" value="TreeGrafter"/>
</dbReference>
<dbReference type="GO" id="GO:0071037">
    <property type="term" value="P:nuclear polyadenylation-dependent snRNA catabolic process"/>
    <property type="evidence" value="ECO:0007669"/>
    <property type="project" value="TreeGrafter"/>
</dbReference>
<feature type="domain" description="CCHC-type" evidence="8">
    <location>
        <begin position="361"/>
        <end position="377"/>
    </location>
</feature>
<dbReference type="Gene3D" id="4.10.60.10">
    <property type="entry name" value="Zinc finger, CCHC-type"/>
    <property type="match status" value="1"/>
</dbReference>
<evidence type="ECO:0000256" key="3">
    <source>
        <dbReference type="ARBA" id="ARBA00022737"/>
    </source>
</evidence>
<name>A0A225B443_TALAT</name>
<keyword evidence="10" id="KW-1185">Reference proteome</keyword>
<dbReference type="GO" id="GO:0071031">
    <property type="term" value="P:nuclear mRNA surveillance of mRNA 3'-end processing"/>
    <property type="evidence" value="ECO:0007669"/>
    <property type="project" value="TreeGrafter"/>
</dbReference>
<gene>
    <name evidence="9" type="ORF">UA08_00463</name>
</gene>
<dbReference type="GO" id="GO:0008270">
    <property type="term" value="F:zinc ion binding"/>
    <property type="evidence" value="ECO:0007669"/>
    <property type="project" value="UniProtKB-KW"/>
</dbReference>
<evidence type="ECO:0000256" key="6">
    <source>
        <dbReference type="ARBA" id="ARBA00023242"/>
    </source>
</evidence>
<dbReference type="OrthoDB" id="7608935at2759"/>
<accession>A0A225B443</accession>
<dbReference type="GO" id="GO:0003723">
    <property type="term" value="F:RNA binding"/>
    <property type="evidence" value="ECO:0007669"/>
    <property type="project" value="TreeGrafter"/>
</dbReference>
<feature type="region of interest" description="Disordered" evidence="7">
    <location>
        <begin position="147"/>
        <end position="219"/>
    </location>
</feature>
<feature type="compositionally biased region" description="Acidic residues" evidence="7">
    <location>
        <begin position="179"/>
        <end position="194"/>
    </location>
</feature>
<feature type="domain" description="CCHC-type" evidence="8">
    <location>
        <begin position="387"/>
        <end position="403"/>
    </location>
</feature>
<evidence type="ECO:0000256" key="1">
    <source>
        <dbReference type="ARBA" id="ARBA00004123"/>
    </source>
</evidence>
<dbReference type="GO" id="GO:0031499">
    <property type="term" value="C:TRAMP complex"/>
    <property type="evidence" value="ECO:0007669"/>
    <property type="project" value="TreeGrafter"/>
</dbReference>
<feature type="region of interest" description="Disordered" evidence="7">
    <location>
        <begin position="1"/>
        <end position="134"/>
    </location>
</feature>
<evidence type="ECO:0000313" key="9">
    <source>
        <dbReference type="EMBL" id="OKL64508.1"/>
    </source>
</evidence>
<dbReference type="RefSeq" id="XP_020124629.1">
    <property type="nucleotide sequence ID" value="XM_020260272.1"/>
</dbReference>
<feature type="domain" description="CCHC-type" evidence="8">
    <location>
        <begin position="422"/>
        <end position="438"/>
    </location>
</feature>
<organism evidence="9 10">
    <name type="scientific">Talaromyces atroroseus</name>
    <dbReference type="NCBI Taxonomy" id="1441469"/>
    <lineage>
        <taxon>Eukaryota</taxon>
        <taxon>Fungi</taxon>
        <taxon>Dikarya</taxon>
        <taxon>Ascomycota</taxon>
        <taxon>Pezizomycotina</taxon>
        <taxon>Eurotiomycetes</taxon>
        <taxon>Eurotiomycetidae</taxon>
        <taxon>Eurotiales</taxon>
        <taxon>Trichocomaceae</taxon>
        <taxon>Talaromyces</taxon>
        <taxon>Talaromyces sect. Trachyspermi</taxon>
    </lineage>
</organism>
<dbReference type="SUPFAM" id="SSF57756">
    <property type="entry name" value="Retrovirus zinc finger-like domains"/>
    <property type="match status" value="1"/>
</dbReference>
<keyword evidence="3" id="KW-0677">Repeat</keyword>
<evidence type="ECO:0000256" key="5">
    <source>
        <dbReference type="ARBA" id="ARBA00022833"/>
    </source>
</evidence>
<reference evidence="9 10" key="1">
    <citation type="submission" date="2015-06" db="EMBL/GenBank/DDBJ databases">
        <title>Talaromyces atroroseus IBT 11181 draft genome.</title>
        <authorList>
            <person name="Rasmussen K.B."/>
            <person name="Rasmussen S."/>
            <person name="Petersen B."/>
            <person name="Sicheritz-Ponten T."/>
            <person name="Mortensen U.H."/>
            <person name="Thrane U."/>
        </authorList>
    </citation>
    <scope>NUCLEOTIDE SEQUENCE [LARGE SCALE GENOMIC DNA]</scope>
    <source>
        <strain evidence="9 10">IBT 11181</strain>
    </source>
</reference>
<keyword evidence="5" id="KW-0862">Zinc</keyword>
<dbReference type="EMBL" id="LFMY01000001">
    <property type="protein sequence ID" value="OKL64508.1"/>
    <property type="molecule type" value="Genomic_DNA"/>
</dbReference>
<keyword evidence="6" id="KW-0539">Nucleus</keyword>
<comment type="caution">
    <text evidence="9">The sequence shown here is derived from an EMBL/GenBank/DDBJ whole genome shotgun (WGS) entry which is preliminary data.</text>
</comment>
<feature type="compositionally biased region" description="Low complexity" evidence="7">
    <location>
        <begin position="71"/>
        <end position="82"/>
    </location>
</feature>
<evidence type="ECO:0000259" key="8">
    <source>
        <dbReference type="SMART" id="SM00343"/>
    </source>
</evidence>
<dbReference type="InterPro" id="IPR036875">
    <property type="entry name" value="Znf_CCHC_sf"/>
</dbReference>
<proteinExistence type="predicted"/>
<dbReference type="Proteomes" id="UP000214365">
    <property type="component" value="Unassembled WGS sequence"/>
</dbReference>
<evidence type="ECO:0000256" key="2">
    <source>
        <dbReference type="ARBA" id="ARBA00022723"/>
    </source>
</evidence>
<dbReference type="GeneID" id="31000218"/>
<dbReference type="InterPro" id="IPR001878">
    <property type="entry name" value="Znf_CCHC"/>
</dbReference>
<keyword evidence="4" id="KW-0863">Zinc-finger</keyword>
<dbReference type="InterPro" id="IPR051644">
    <property type="entry name" value="TRAMP_AT-DNA-binding"/>
</dbReference>
<evidence type="ECO:0000256" key="4">
    <source>
        <dbReference type="ARBA" id="ARBA00022771"/>
    </source>
</evidence>
<feature type="compositionally biased region" description="Basic residues" evidence="7">
    <location>
        <begin position="35"/>
        <end position="49"/>
    </location>
</feature>
<sequence length="564" mass="61271">MPGTSDDEDDSRTASVGLARVRVTTSDPPNSKDSSRKKGSRKKGRSKKNVFHDFVPKGGKFSATPLAVDPENSTSSSRSNSLESDEGSEQKMNKRQRTNAPAINWNQASRSTIRTSLGTRPTLTGVKKQAKSAFDAVNDKYFRSRSASVSDEEAHEDNHTDAAKAGQNTNGDSKTYYVDDSDGSDTGEDSEGDDSMMLNIGQQGGGNGPVLARDDSVNDSTPPFVLDTSPNLGLASANTSINQVEQQQKEKLDIRENGSVLSDHSLTQLPPQSKAEAFAEFAALYKTWPVILADLEIKDLEIQNRFFYYNSSIHDLDLTKPISCTECLKEGHLAFICPSKECKNCGSWNLHETLLCPSVRRCQRCREVGHDSHTCPSSLKASAAETPCDYCGSDTHTEHDCDKLWKFPKVEPLEGPIKVSISCSYCTNKNHLFGDCPLKRLPTTSSTFTLKDYVPSMITNLNSVLGPRKADDPGMSIRGRAAGHPQEIDSPDDEDTLVLHGSRTQSGFRGGRGTTGVEMATFIDQDNDLVHLGLVTNPLLGQAEVAEGAVGAEDVISTVRVGRE</sequence>
<evidence type="ECO:0000313" key="10">
    <source>
        <dbReference type="Proteomes" id="UP000214365"/>
    </source>
</evidence>
<feature type="compositionally biased region" description="Polar residues" evidence="7">
    <location>
        <begin position="98"/>
        <end position="122"/>
    </location>
</feature>
<feature type="domain" description="CCHC-type" evidence="8">
    <location>
        <begin position="323"/>
        <end position="339"/>
    </location>
</feature>
<keyword evidence="2" id="KW-0479">Metal-binding</keyword>
<dbReference type="STRING" id="1441469.A0A225B443"/>
<dbReference type="GO" id="GO:0071036">
    <property type="term" value="P:nuclear polyadenylation-dependent snoRNA catabolic process"/>
    <property type="evidence" value="ECO:0007669"/>
    <property type="project" value="TreeGrafter"/>
</dbReference>
<dbReference type="SMART" id="SM00343">
    <property type="entry name" value="ZnF_C2HC"/>
    <property type="match status" value="4"/>
</dbReference>
<dbReference type="GO" id="GO:0071039">
    <property type="term" value="P:nuclear polyadenylation-dependent CUT catabolic process"/>
    <property type="evidence" value="ECO:0007669"/>
    <property type="project" value="TreeGrafter"/>
</dbReference>
<evidence type="ECO:0000256" key="7">
    <source>
        <dbReference type="SAM" id="MobiDB-lite"/>
    </source>
</evidence>
<feature type="compositionally biased region" description="Acidic residues" evidence="7">
    <location>
        <begin position="1"/>
        <end position="10"/>
    </location>
</feature>
<protein>
    <recommendedName>
        <fullName evidence="8">CCHC-type domain-containing protein</fullName>
    </recommendedName>
</protein>
<dbReference type="PANTHER" id="PTHR46543:SF1">
    <property type="entry name" value="ZINC FINGER CCHC DOMAIN-CONTAINING PROTEIN 7"/>
    <property type="match status" value="1"/>
</dbReference>
<dbReference type="AlphaFoldDB" id="A0A225B443"/>
<dbReference type="PANTHER" id="PTHR46543">
    <property type="entry name" value="ZINC FINGER CCHC DOMAIN-CONTAINING PROTEIN 7"/>
    <property type="match status" value="1"/>
</dbReference>